<keyword evidence="2" id="KW-1185">Reference proteome</keyword>
<sequence length="58" mass="6637">MGGLKLRKILESDFRSFLHAVTTWGQGESQLLSKTLITTIRQRRTRAGIMEIEFGPFL</sequence>
<organism evidence="1 2">
    <name type="scientific">Anatilimnocola aggregata</name>
    <dbReference type="NCBI Taxonomy" id="2528021"/>
    <lineage>
        <taxon>Bacteria</taxon>
        <taxon>Pseudomonadati</taxon>
        <taxon>Planctomycetota</taxon>
        <taxon>Planctomycetia</taxon>
        <taxon>Pirellulales</taxon>
        <taxon>Pirellulaceae</taxon>
        <taxon>Anatilimnocola</taxon>
    </lineage>
</organism>
<dbReference type="EMBL" id="CP036274">
    <property type="protein sequence ID" value="QDU25452.1"/>
    <property type="molecule type" value="Genomic_DNA"/>
</dbReference>
<proteinExistence type="predicted"/>
<name>A0A517Y5P4_9BACT</name>
<accession>A0A517Y5P4</accession>
<dbReference type="Proteomes" id="UP000315017">
    <property type="component" value="Chromosome"/>
</dbReference>
<dbReference type="AlphaFoldDB" id="A0A517Y5P4"/>
<dbReference type="KEGG" id="aagg:ETAA8_05200"/>
<evidence type="ECO:0000313" key="1">
    <source>
        <dbReference type="EMBL" id="QDU25452.1"/>
    </source>
</evidence>
<evidence type="ECO:0000313" key="2">
    <source>
        <dbReference type="Proteomes" id="UP000315017"/>
    </source>
</evidence>
<gene>
    <name evidence="1" type="ORF">ETAA8_05200</name>
</gene>
<protein>
    <submittedName>
        <fullName evidence="1">Uncharacterized protein</fullName>
    </submittedName>
</protein>
<reference evidence="1 2" key="1">
    <citation type="submission" date="2019-02" db="EMBL/GenBank/DDBJ databases">
        <title>Deep-cultivation of Planctomycetes and their phenomic and genomic characterization uncovers novel biology.</title>
        <authorList>
            <person name="Wiegand S."/>
            <person name="Jogler M."/>
            <person name="Boedeker C."/>
            <person name="Pinto D."/>
            <person name="Vollmers J."/>
            <person name="Rivas-Marin E."/>
            <person name="Kohn T."/>
            <person name="Peeters S.H."/>
            <person name="Heuer A."/>
            <person name="Rast P."/>
            <person name="Oberbeckmann S."/>
            <person name="Bunk B."/>
            <person name="Jeske O."/>
            <person name="Meyerdierks A."/>
            <person name="Storesund J.E."/>
            <person name="Kallscheuer N."/>
            <person name="Luecker S."/>
            <person name="Lage O.M."/>
            <person name="Pohl T."/>
            <person name="Merkel B.J."/>
            <person name="Hornburger P."/>
            <person name="Mueller R.-W."/>
            <person name="Bruemmer F."/>
            <person name="Labrenz M."/>
            <person name="Spormann A.M."/>
            <person name="Op den Camp H."/>
            <person name="Overmann J."/>
            <person name="Amann R."/>
            <person name="Jetten M.S.M."/>
            <person name="Mascher T."/>
            <person name="Medema M.H."/>
            <person name="Devos D.P."/>
            <person name="Kaster A.-K."/>
            <person name="Ovreas L."/>
            <person name="Rohde M."/>
            <person name="Galperin M.Y."/>
            <person name="Jogler C."/>
        </authorList>
    </citation>
    <scope>NUCLEOTIDE SEQUENCE [LARGE SCALE GENOMIC DNA]</scope>
    <source>
        <strain evidence="1 2">ETA_A8</strain>
    </source>
</reference>